<organism evidence="4 5">
    <name type="scientific">Paracoccus onchidii</name>
    <dbReference type="NCBI Taxonomy" id="3017813"/>
    <lineage>
        <taxon>Bacteria</taxon>
        <taxon>Pseudomonadati</taxon>
        <taxon>Pseudomonadota</taxon>
        <taxon>Alphaproteobacteria</taxon>
        <taxon>Rhodobacterales</taxon>
        <taxon>Paracoccaceae</taxon>
        <taxon>Paracoccus</taxon>
    </lineage>
</organism>
<comment type="caution">
    <text evidence="4">The sequence shown here is derived from an EMBL/GenBank/DDBJ whole genome shotgun (WGS) entry which is preliminary data.</text>
</comment>
<dbReference type="InterPro" id="IPR023188">
    <property type="entry name" value="DPS_DNA-bd_CS"/>
</dbReference>
<dbReference type="Pfam" id="PF00210">
    <property type="entry name" value="Ferritin"/>
    <property type="match status" value="1"/>
</dbReference>
<dbReference type="PRINTS" id="PR01346">
    <property type="entry name" value="HELNAPAPROT"/>
</dbReference>
<feature type="domain" description="Ferritin/DPS" evidence="3">
    <location>
        <begin position="25"/>
        <end position="164"/>
    </location>
</feature>
<reference evidence="4" key="1">
    <citation type="submission" date="2022-12" db="EMBL/GenBank/DDBJ databases">
        <title>Paracoccus onchidii sp. nov., isolated from a marine invertebrate from the South China Sea.</title>
        <authorList>
            <person name="Xu S."/>
            <person name="Liu Z."/>
            <person name="Xu Y."/>
        </authorList>
    </citation>
    <scope>NUCLEOTIDE SEQUENCE</scope>
    <source>
        <strain evidence="4">Z330</strain>
    </source>
</reference>
<dbReference type="PIRSF" id="PIRSF005900">
    <property type="entry name" value="Dps"/>
    <property type="match status" value="1"/>
</dbReference>
<dbReference type="InterPro" id="IPR002177">
    <property type="entry name" value="DPS_DNA-bd"/>
</dbReference>
<evidence type="ECO:0000256" key="1">
    <source>
        <dbReference type="ARBA" id="ARBA00009497"/>
    </source>
</evidence>
<gene>
    <name evidence="4" type="primary">dps</name>
    <name evidence="4" type="synonym">pexB</name>
    <name evidence="4" type="ORF">PAF17_03415</name>
</gene>
<evidence type="ECO:0000313" key="4">
    <source>
        <dbReference type="EMBL" id="MDB6176549.1"/>
    </source>
</evidence>
<protein>
    <submittedName>
        <fullName evidence="4">DNA starvation/stationary phase protection protein Dps</fullName>
    </submittedName>
</protein>
<dbReference type="EMBL" id="JAQBIE010000003">
    <property type="protein sequence ID" value="MDB6176549.1"/>
    <property type="molecule type" value="Genomic_DNA"/>
</dbReference>
<comment type="similarity">
    <text evidence="1 2">Belongs to the Dps family.</text>
</comment>
<dbReference type="PROSITE" id="PS00818">
    <property type="entry name" value="DPS_1"/>
    <property type="match status" value="1"/>
</dbReference>
<dbReference type="InterPro" id="IPR012347">
    <property type="entry name" value="Ferritin-like"/>
</dbReference>
<dbReference type="NCBIfam" id="NF006975">
    <property type="entry name" value="PRK09448.1"/>
    <property type="match status" value="1"/>
</dbReference>
<dbReference type="InterPro" id="IPR008331">
    <property type="entry name" value="Ferritin_DPS_dom"/>
</dbReference>
<dbReference type="PANTHER" id="PTHR42932:SF3">
    <property type="entry name" value="DNA PROTECTION DURING STARVATION PROTEIN"/>
    <property type="match status" value="1"/>
</dbReference>
<keyword evidence="5" id="KW-1185">Reference proteome</keyword>
<dbReference type="CDD" id="cd01043">
    <property type="entry name" value="DPS"/>
    <property type="match status" value="1"/>
</dbReference>
<sequence>MNNKELTMAVNVKGLSDNARKTAISELNARLADSLALGLAIKQAHWNVKGPNFIAVHELFDTVYANLQEQIDVMAERVQILDGVALGTAELVAKNATLDEYPTDLTKVADHLTAICARLRDHGANLRAAIDATDDAGDADTADIFTAASRVADKDLWFMESHLE</sequence>
<dbReference type="Proteomes" id="UP001165641">
    <property type="component" value="Unassembled WGS sequence"/>
</dbReference>
<dbReference type="PROSITE" id="PS00819">
    <property type="entry name" value="DPS_2"/>
    <property type="match status" value="1"/>
</dbReference>
<dbReference type="InterPro" id="IPR009078">
    <property type="entry name" value="Ferritin-like_SF"/>
</dbReference>
<evidence type="ECO:0000256" key="2">
    <source>
        <dbReference type="RuleBase" id="RU003875"/>
    </source>
</evidence>
<evidence type="ECO:0000313" key="5">
    <source>
        <dbReference type="Proteomes" id="UP001165641"/>
    </source>
</evidence>
<evidence type="ECO:0000259" key="3">
    <source>
        <dbReference type="Pfam" id="PF00210"/>
    </source>
</evidence>
<accession>A0ABT4ZB19</accession>
<name>A0ABT4ZB19_9RHOB</name>
<dbReference type="Gene3D" id="1.20.1260.10">
    <property type="match status" value="1"/>
</dbReference>
<dbReference type="SUPFAM" id="SSF47240">
    <property type="entry name" value="Ferritin-like"/>
    <property type="match status" value="1"/>
</dbReference>
<proteinExistence type="inferred from homology"/>
<dbReference type="PANTHER" id="PTHR42932">
    <property type="entry name" value="GENERAL STRESS PROTEIN 20U"/>
    <property type="match status" value="1"/>
</dbReference>